<accession>A0A1H6YED0</accession>
<gene>
    <name evidence="1" type="ORF">SAMN05660742_10669</name>
</gene>
<name>A0A1H6YED0_9FIRM</name>
<reference evidence="1 2" key="1">
    <citation type="submission" date="2016-10" db="EMBL/GenBank/DDBJ databases">
        <authorList>
            <person name="de Groot N.N."/>
        </authorList>
    </citation>
    <scope>NUCLEOTIDE SEQUENCE [LARGE SCALE GENOMIC DNA]</scope>
    <source>
        <strain evidence="1 2">DSM 2179</strain>
    </source>
</reference>
<dbReference type="Proteomes" id="UP000199662">
    <property type="component" value="Unassembled WGS sequence"/>
</dbReference>
<proteinExistence type="predicted"/>
<keyword evidence="2" id="KW-1185">Reference proteome</keyword>
<evidence type="ECO:0000313" key="1">
    <source>
        <dbReference type="EMBL" id="SEJ35095.1"/>
    </source>
</evidence>
<sequence>MAYVLYENLGGPDDVLSKIRDFLLSKDFTILNNCTADLDINGSGSSDGKVLAVKKNDIYAVFRSANGKVIFDSQQNSQQAYGIGLIGATNYTVNPPSGKWFDQPNATVNNAQQVIGAGIPVNQNGNYRLWCNYAVDAKNSTYMVMISLELQKGLFQHLAFGETQKVGAWTGGMLVSGSKNSYTMFPTGWSVDELFAGSNHLFGMSANPSTFLRIDVDAAPLRLKPVLWAAAGPASGVCSTGKILATPLTNLDAFSAGWFPKVPHYAYLQSQSVGDYGRNVNTANCISVNLPIVLYIQRDPDSLMNFSQVGYVSTLYSISMRNVAPTSFYEIAYRKSGNLHQVFPHVKRAGMFGYDGLSIMQ</sequence>
<dbReference type="AlphaFoldDB" id="A0A1H6YED0"/>
<dbReference type="RefSeq" id="WP_091830638.1">
    <property type="nucleotide sequence ID" value="NZ_FNZK01000006.1"/>
</dbReference>
<dbReference type="STRING" id="84035.SAMN05660742_10669"/>
<protein>
    <submittedName>
        <fullName evidence="1">Uncharacterized protein</fullName>
    </submittedName>
</protein>
<dbReference type="EMBL" id="FNZK01000006">
    <property type="protein sequence ID" value="SEJ35095.1"/>
    <property type="molecule type" value="Genomic_DNA"/>
</dbReference>
<evidence type="ECO:0000313" key="2">
    <source>
        <dbReference type="Proteomes" id="UP000199662"/>
    </source>
</evidence>
<organism evidence="1 2">
    <name type="scientific">Propionispira arboris</name>
    <dbReference type="NCBI Taxonomy" id="84035"/>
    <lineage>
        <taxon>Bacteria</taxon>
        <taxon>Bacillati</taxon>
        <taxon>Bacillota</taxon>
        <taxon>Negativicutes</taxon>
        <taxon>Selenomonadales</taxon>
        <taxon>Selenomonadaceae</taxon>
        <taxon>Propionispira</taxon>
    </lineage>
</organism>